<evidence type="ECO:0000313" key="1">
    <source>
        <dbReference type="EMBL" id="MFC4035027.1"/>
    </source>
</evidence>
<comment type="caution">
    <text evidence="1">The sequence shown here is derived from an EMBL/GenBank/DDBJ whole genome shotgun (WGS) entry which is preliminary data.</text>
</comment>
<dbReference type="EMBL" id="JBHSBB010000019">
    <property type="protein sequence ID" value="MFC4035027.1"/>
    <property type="molecule type" value="Genomic_DNA"/>
</dbReference>
<protein>
    <submittedName>
        <fullName evidence="1">Uncharacterized protein</fullName>
    </submittedName>
</protein>
<proteinExistence type="predicted"/>
<dbReference type="Proteomes" id="UP001595765">
    <property type="component" value="Unassembled WGS sequence"/>
</dbReference>
<reference evidence="2" key="1">
    <citation type="journal article" date="2019" name="Int. J. Syst. Evol. Microbiol.">
        <title>The Global Catalogue of Microorganisms (GCM) 10K type strain sequencing project: providing services to taxonomists for standard genome sequencing and annotation.</title>
        <authorList>
            <consortium name="The Broad Institute Genomics Platform"/>
            <consortium name="The Broad Institute Genome Sequencing Center for Infectious Disease"/>
            <person name="Wu L."/>
            <person name="Ma J."/>
        </authorList>
    </citation>
    <scope>NUCLEOTIDE SEQUENCE [LARGE SCALE GENOMIC DNA]</scope>
    <source>
        <strain evidence="2">CGMCC 4.7237</strain>
    </source>
</reference>
<keyword evidence="2" id="KW-1185">Reference proteome</keyword>
<dbReference type="RefSeq" id="WP_386434231.1">
    <property type="nucleotide sequence ID" value="NZ_JBHSBB010000019.1"/>
</dbReference>
<gene>
    <name evidence="1" type="ORF">ACFO3J_26670</name>
</gene>
<sequence length="600" mass="62889">MGTASATPANLFAYSAATAQAAHELENFVRSRVTPAILAYSQTQSCPLPIDAMVLSRLRAILATDEEVKQVGQDFLKAGGDAASLLLTHQRVVTTDDALAAAEAALAAEDVERIDQGYPHDPAAARAALARLNDLMARNRGDSEFATSLLRQLGPRGLLNLLGKLAAMGHYDHSKGALPQVRTAQRGLSSLLAQATDPASPHHLDAGWTQALDTAAGRSVPVTPYLDVTGYQLLEPLLGNPGAHFSTPFLTTFGRDLLAYERSSPGGKPPWANPLVNRPMTNLISPGDAGYDPMVGLLEALGRNREAATELLDPHGGKSSTIEYLVALRGWPCDVGGAHTGQTALAEALRAAAATEPTDAAQRRIAAELVRALGDDLGGKVPGPLRSGVTDVLGAHMAAGNLNGAFGDSSSGKPTVFGEQYLRLVLADLAQDPGHYQHLASFETAYARLHFHADPDLTAASMGQILGALVKGRIDAVRSGHLSADARHNAAVDGISWAVNEALAQVPTKGTAAGLAMQGVQQLANRIEQHFHQDTSAQANRTGTELFTAGQEDVKRAVRDLADHLLTGQGQERRAERLAVDASSGYGQAYGLAGGKPPVG</sequence>
<organism evidence="1 2">
    <name type="scientific">Streptomyces polygonati</name>
    <dbReference type="NCBI Taxonomy" id="1617087"/>
    <lineage>
        <taxon>Bacteria</taxon>
        <taxon>Bacillati</taxon>
        <taxon>Actinomycetota</taxon>
        <taxon>Actinomycetes</taxon>
        <taxon>Kitasatosporales</taxon>
        <taxon>Streptomycetaceae</taxon>
        <taxon>Streptomyces</taxon>
    </lineage>
</organism>
<evidence type="ECO:0000313" key="2">
    <source>
        <dbReference type="Proteomes" id="UP001595765"/>
    </source>
</evidence>
<name>A0ABV8HVI0_9ACTN</name>
<accession>A0ABV8HVI0</accession>